<reference evidence="3 4" key="1">
    <citation type="journal article" date="2007" name="Science">
        <title>The Fusarium graminearum genome reveals a link between localized polymorphism and pathogen specialization.</title>
        <authorList>
            <person name="Cuomo C.A."/>
            <person name="Gueldener U."/>
            <person name="Xu J.-R."/>
            <person name="Trail F."/>
            <person name="Turgeon B.G."/>
            <person name="Di Pietro A."/>
            <person name="Walton J.D."/>
            <person name="Ma L.-J."/>
            <person name="Baker S.E."/>
            <person name="Rep M."/>
            <person name="Adam G."/>
            <person name="Antoniw J."/>
            <person name="Baldwin T."/>
            <person name="Calvo S.E."/>
            <person name="Chang Y.-L."/>
            <person name="DeCaprio D."/>
            <person name="Gale L.R."/>
            <person name="Gnerre S."/>
            <person name="Goswami R.S."/>
            <person name="Hammond-Kosack K."/>
            <person name="Harris L.J."/>
            <person name="Hilburn K."/>
            <person name="Kennell J.C."/>
            <person name="Kroken S."/>
            <person name="Magnuson J.K."/>
            <person name="Mannhaupt G."/>
            <person name="Mauceli E.W."/>
            <person name="Mewes H.-W."/>
            <person name="Mitterbauer R."/>
            <person name="Muehlbauer G."/>
            <person name="Muensterkoetter M."/>
            <person name="Nelson D."/>
            <person name="O'Donnell K."/>
            <person name="Ouellet T."/>
            <person name="Qi W."/>
            <person name="Quesneville H."/>
            <person name="Roncero M.I.G."/>
            <person name="Seong K.-Y."/>
            <person name="Tetko I.V."/>
            <person name="Urban M."/>
            <person name="Waalwijk C."/>
            <person name="Ward T.J."/>
            <person name="Yao J."/>
            <person name="Birren B.W."/>
            <person name="Kistler H.C."/>
        </authorList>
    </citation>
    <scope>NUCLEOTIDE SEQUENCE [LARGE SCALE GENOMIC DNA]</scope>
    <source>
        <strain evidence="4">ATCC MYA-4620 / CBS 123657 / FGSC 9075 / NRRL 31084 / PH-1</strain>
        <strain evidence="3">PH-1 / ATCC MYA-4620 / FGSC 9075 / NRRL 31084</strain>
    </source>
</reference>
<accession>A0A098DQZ4</accession>
<evidence type="ECO:0000313" key="3">
    <source>
        <dbReference type="EnsemblFungi" id="CEF83293"/>
    </source>
</evidence>
<dbReference type="AlphaFoldDB" id="A0A098DQZ4"/>
<name>A0A098DQZ4_GIBZE</name>
<dbReference type="EMBL" id="HG970335">
    <property type="protein sequence ID" value="CEF83293.1"/>
    <property type="molecule type" value="Genomic_DNA"/>
</dbReference>
<proteinExistence type="predicted"/>
<sequence length="72" mass="7637">MGKKAQCPIFRAGRSFTRPQARVAPTSSQPRGRIEHKTTVPSSCRQTYAAVIASDAGAGAGAGQAWFWCLAN</sequence>
<feature type="region of interest" description="Disordered" evidence="1">
    <location>
        <begin position="19"/>
        <end position="39"/>
    </location>
</feature>
<dbReference type="InParanoid" id="A0A098DQZ4"/>
<dbReference type="EnsemblFungi" id="CEF83293">
    <property type="protein sequence ID" value="CEF83293"/>
    <property type="gene ID" value="FGRRES_20383"/>
</dbReference>
<dbReference type="Proteomes" id="UP000070720">
    <property type="component" value="Chromosome 4"/>
</dbReference>
<accession>A0A0E0SA30</accession>
<reference evidence="3 4" key="2">
    <citation type="journal article" date="2010" name="Nature">
        <title>Comparative genomics reveals mobile pathogenicity chromosomes in Fusarium.</title>
        <authorList>
            <person name="Ma L.J."/>
            <person name="van der Does H.C."/>
            <person name="Borkovich K.A."/>
            <person name="Coleman J.J."/>
            <person name="Daboussi M.J."/>
            <person name="Di Pietro A."/>
            <person name="Dufresne M."/>
            <person name="Freitag M."/>
            <person name="Grabherr M."/>
            <person name="Henrissat B."/>
            <person name="Houterman P.M."/>
            <person name="Kang S."/>
            <person name="Shim W.B."/>
            <person name="Woloshuk C."/>
            <person name="Xie X."/>
            <person name="Xu J.R."/>
            <person name="Antoniw J."/>
            <person name="Baker S.E."/>
            <person name="Bluhm B.H."/>
            <person name="Breakspear A."/>
            <person name="Brown D.W."/>
            <person name="Butchko R.A."/>
            <person name="Chapman S."/>
            <person name="Coulson R."/>
            <person name="Coutinho P.M."/>
            <person name="Danchin E.G."/>
            <person name="Diener A."/>
            <person name="Gale L.R."/>
            <person name="Gardiner D.M."/>
            <person name="Goff S."/>
            <person name="Hammond-Kosack K.E."/>
            <person name="Hilburn K."/>
            <person name="Hua-Van A."/>
            <person name="Jonkers W."/>
            <person name="Kazan K."/>
            <person name="Kodira C.D."/>
            <person name="Koehrsen M."/>
            <person name="Kumar L."/>
            <person name="Lee Y.H."/>
            <person name="Li L."/>
            <person name="Manners J.M."/>
            <person name="Miranda-Saavedra D."/>
            <person name="Mukherjee M."/>
            <person name="Park G."/>
            <person name="Park J."/>
            <person name="Park S.Y."/>
            <person name="Proctor R.H."/>
            <person name="Regev A."/>
            <person name="Ruiz-Roldan M.C."/>
            <person name="Sain D."/>
            <person name="Sakthikumar S."/>
            <person name="Sykes S."/>
            <person name="Schwartz D.C."/>
            <person name="Turgeon B.G."/>
            <person name="Wapinski I."/>
            <person name="Yoder O."/>
            <person name="Young S."/>
            <person name="Zeng Q."/>
            <person name="Zhou S."/>
            <person name="Galagan J."/>
            <person name="Cuomo C.A."/>
            <person name="Kistler H.C."/>
            <person name="Rep M."/>
        </authorList>
    </citation>
    <scope>GENOME REANNOTATION</scope>
    <source>
        <strain evidence="4">ATCC MYA-4620 / CBS 123657 / FGSC 9075 / NRRL 31084 / PH-1</strain>
        <strain evidence="3">PH-1 / ATCC MYA-4620 / FGSC 9075 / NRRL 31084</strain>
    </source>
</reference>
<evidence type="ECO:0000313" key="4">
    <source>
        <dbReference type="Proteomes" id="UP000070720"/>
    </source>
</evidence>
<keyword evidence="4" id="KW-1185">Reference proteome</keyword>
<organism evidence="2 4">
    <name type="scientific">Gibberella zeae (strain ATCC MYA-4620 / CBS 123657 / FGSC 9075 / NRRL 31084 / PH-1)</name>
    <name type="common">Wheat head blight fungus</name>
    <name type="synonym">Fusarium graminearum</name>
    <dbReference type="NCBI Taxonomy" id="229533"/>
    <lineage>
        <taxon>Eukaryota</taxon>
        <taxon>Fungi</taxon>
        <taxon>Dikarya</taxon>
        <taxon>Ascomycota</taxon>
        <taxon>Pezizomycotina</taxon>
        <taxon>Sordariomycetes</taxon>
        <taxon>Hypocreomycetidae</taxon>
        <taxon>Hypocreales</taxon>
        <taxon>Nectriaceae</taxon>
        <taxon>Fusarium</taxon>
    </lineage>
</organism>
<reference evidence="2 4" key="3">
    <citation type="journal article" date="2015" name="BMC Genomics">
        <title>The completed genome sequence of the pathogenic ascomycete fungus Fusarium graminearum.</title>
        <authorList>
            <person name="King R."/>
            <person name="Urban M."/>
            <person name="Hammond-Kosack M.C."/>
            <person name="Hassani-Pak K."/>
            <person name="Hammond-Kosack K.E."/>
        </authorList>
    </citation>
    <scope>NUCLEOTIDE SEQUENCE [LARGE SCALE GENOMIC DNA]</scope>
    <source>
        <strain evidence="4">ATCC MYA-4620 / CBS 123657 / FGSC 9075 / NRRL 31084 / PH-1</strain>
        <strain evidence="2">PH-1</strain>
    </source>
</reference>
<evidence type="ECO:0000256" key="1">
    <source>
        <dbReference type="SAM" id="MobiDB-lite"/>
    </source>
</evidence>
<dbReference type="VEuPathDB" id="FungiDB:FGRAMPH1_01G26445"/>
<reference evidence="3" key="4">
    <citation type="submission" date="2017-01" db="UniProtKB">
        <authorList>
            <consortium name="EnsemblFungi"/>
        </authorList>
    </citation>
    <scope>IDENTIFICATION</scope>
    <source>
        <strain evidence="3">PH-1 / ATCC MYA-4620 / FGSC 9075 / NRRL 31084</strain>
    </source>
</reference>
<evidence type="ECO:0000313" key="2">
    <source>
        <dbReference type="EMBL" id="CEF83293.1"/>
    </source>
</evidence>
<gene>
    <name evidence="2" type="ORF">FGRAMPH1_01T26445</name>
</gene>
<protein>
    <submittedName>
        <fullName evidence="2">Chromosome 4, complete genome</fullName>
    </submittedName>
</protein>